<dbReference type="InterPro" id="IPR052932">
    <property type="entry name" value="OprB_Porin"/>
</dbReference>
<comment type="caution">
    <text evidence="3">The sequence shown here is derived from an EMBL/GenBank/DDBJ whole genome shotgun (WGS) entry which is preliminary data.</text>
</comment>
<gene>
    <name evidence="3" type="ORF">FHR90_001892</name>
</gene>
<dbReference type="Pfam" id="PF04966">
    <property type="entry name" value="OprB"/>
    <property type="match status" value="1"/>
</dbReference>
<evidence type="ECO:0000313" key="3">
    <source>
        <dbReference type="EMBL" id="MBB3174056.1"/>
    </source>
</evidence>
<dbReference type="GO" id="GO:0008643">
    <property type="term" value="P:carbohydrate transport"/>
    <property type="evidence" value="ECO:0007669"/>
    <property type="project" value="InterPro"/>
</dbReference>
<evidence type="ECO:0000256" key="2">
    <source>
        <dbReference type="RuleBase" id="RU363072"/>
    </source>
</evidence>
<dbReference type="InterPro" id="IPR038673">
    <property type="entry name" value="OprB_sf"/>
</dbReference>
<feature type="signal peptide" evidence="2">
    <location>
        <begin position="1"/>
        <end position="28"/>
    </location>
</feature>
<dbReference type="PANTHER" id="PTHR37944:SF1">
    <property type="entry name" value="PORIN B"/>
    <property type="match status" value="1"/>
</dbReference>
<reference evidence="3 4" key="1">
    <citation type="submission" date="2020-08" db="EMBL/GenBank/DDBJ databases">
        <title>Genomic Encyclopedia of Type Strains, Phase III (KMG-III): the genomes of soil and plant-associated and newly described type strains.</title>
        <authorList>
            <person name="Whitman W."/>
        </authorList>
    </citation>
    <scope>NUCLEOTIDE SEQUENCE [LARGE SCALE GENOMIC DNA]</scope>
    <source>
        <strain evidence="3 4">CECT 8088</strain>
    </source>
</reference>
<comment type="similarity">
    <text evidence="1 2">Belongs to the OprB family.</text>
</comment>
<evidence type="ECO:0000256" key="1">
    <source>
        <dbReference type="ARBA" id="ARBA00008769"/>
    </source>
</evidence>
<dbReference type="EMBL" id="JACHXV010000006">
    <property type="protein sequence ID" value="MBB3174056.1"/>
    <property type="molecule type" value="Genomic_DNA"/>
</dbReference>
<protein>
    <submittedName>
        <fullName evidence="3">Porin</fullName>
    </submittedName>
</protein>
<proteinExistence type="inferred from homology"/>
<accession>A0A839UW94</accession>
<organism evidence="3 4">
    <name type="scientific">Endobacter medicaginis</name>
    <dbReference type="NCBI Taxonomy" id="1181271"/>
    <lineage>
        <taxon>Bacteria</taxon>
        <taxon>Pseudomonadati</taxon>
        <taxon>Pseudomonadota</taxon>
        <taxon>Alphaproteobacteria</taxon>
        <taxon>Acetobacterales</taxon>
        <taxon>Acetobacteraceae</taxon>
        <taxon>Endobacter</taxon>
    </lineage>
</organism>
<evidence type="ECO:0000313" key="4">
    <source>
        <dbReference type="Proteomes" id="UP000557688"/>
    </source>
</evidence>
<dbReference type="PANTHER" id="PTHR37944">
    <property type="entry name" value="PORIN B"/>
    <property type="match status" value="1"/>
</dbReference>
<keyword evidence="4" id="KW-1185">Reference proteome</keyword>
<sequence>MSLRVHRRSGSLRLSVVVLAVLSAQAGAADLPLTTDILPSGVPLPVPAPRFELPPDDDGTRLFGSGWGARDWLARHGLRLTAFDVEEVWGLARGGLRRGASYDGITAAALTAQTGPLLGWPDGLFNISALQIRGRSFADDRLGALNAVSGYDAARSTRLFELWYEQGLFGNRLAIRAGTLDLDTEFLVSQNASFFLNASFGWPLSPSSDLYSGGPSWPYSAPAVRVKWNPLSPLVLMAAVGDDNPTGGPFSGGHGGDASGTRFSLDTGALFIAEAQYWLDLARHLSGSNAPALPGTWKLGALYDSATFPDQRYDAAGGLLAAPSSSGLPLQHRGNWLAYLVIDQMIWRERVGSDKTINLFVRAMAGAGGRNLFDREVQAGLTFDELLPGRPDDTFGIAWGVATYSRRARLHGDDLGRFAIPPGGSRLRPEHHLELTYQAAATRWLNVQPDLQYFWNVGGGTQTTPSGDRIRNAVVLGLNVTTTF</sequence>
<keyword evidence="2" id="KW-0732">Signal</keyword>
<dbReference type="Gene3D" id="2.40.160.180">
    <property type="entry name" value="Carbohydrate-selective porin OprB"/>
    <property type="match status" value="1"/>
</dbReference>
<dbReference type="RefSeq" id="WP_183275117.1">
    <property type="nucleotide sequence ID" value="NZ_JACHXV010000006.1"/>
</dbReference>
<dbReference type="Proteomes" id="UP000557688">
    <property type="component" value="Unassembled WGS sequence"/>
</dbReference>
<dbReference type="GO" id="GO:0016020">
    <property type="term" value="C:membrane"/>
    <property type="evidence" value="ECO:0007669"/>
    <property type="project" value="InterPro"/>
</dbReference>
<name>A0A839UW94_9PROT</name>
<dbReference type="InterPro" id="IPR007049">
    <property type="entry name" value="Carb-sel_porin_OprB"/>
</dbReference>
<dbReference type="GO" id="GO:0015288">
    <property type="term" value="F:porin activity"/>
    <property type="evidence" value="ECO:0007669"/>
    <property type="project" value="InterPro"/>
</dbReference>
<dbReference type="AlphaFoldDB" id="A0A839UW94"/>
<feature type="chain" id="PRO_5033106249" evidence="2">
    <location>
        <begin position="29"/>
        <end position="484"/>
    </location>
</feature>